<name>A0A0A0GSP5_ECOLX</name>
<dbReference type="EMBL" id="VRXD01000123">
    <property type="protein sequence ID" value="TXQ25965.1"/>
    <property type="molecule type" value="Genomic_DNA"/>
</dbReference>
<dbReference type="Proteomes" id="UP000254647">
    <property type="component" value="Unassembled WGS sequence"/>
</dbReference>
<reference evidence="4 6" key="2">
    <citation type="submission" date="2019-08" db="EMBL/GenBank/DDBJ databases">
        <title>Whole genome analysis of cultivated E. coli strains isolated from CD patients and healthy donors.</title>
        <authorList>
            <person name="Siniagina M.N."/>
            <person name="Markelova M.I."/>
            <person name="Laikov A.V."/>
            <person name="Boulygina E.A."/>
            <person name="Khusnutdinova D.R."/>
            <person name="Kharchenko A."/>
            <person name="Grigoryeva T.V."/>
        </authorList>
    </citation>
    <scope>NUCLEOTIDE SEQUENCE [LARGE SCALE GENOMIC DNA]</scope>
    <source>
        <strain evidence="4 6">1_45_11</strain>
    </source>
</reference>
<reference evidence="2" key="6">
    <citation type="submission" date="2020-06" db="EMBL/GenBank/DDBJ databases">
        <authorList>
            <person name="Ramsay J.P."/>
            <person name="Colombi E."/>
            <person name="Mowlaboccus S."/>
        </authorList>
    </citation>
    <scope>NUCLEOTIDE SEQUENCE</scope>
    <source>
        <strain evidence="2">EC2</strain>
    </source>
</reference>
<evidence type="ECO:0000313" key="8">
    <source>
        <dbReference type="Proteomes" id="UP000555763"/>
    </source>
</evidence>
<dbReference type="Proteomes" id="UP000555763">
    <property type="component" value="Unassembled WGS sequence"/>
</dbReference>
<gene>
    <name evidence="1" type="ORF">A5U30_005267</name>
    <name evidence="4" type="ORF">FV293_27305</name>
    <name evidence="2" type="ORF">HX136_10430</name>
    <name evidence="3" type="ORF">NCTC10767_04781</name>
</gene>
<dbReference type="RefSeq" id="WP_000613959.1">
    <property type="nucleotide sequence ID" value="NZ_CAJSGE010000065.1"/>
</dbReference>
<evidence type="ECO:0000313" key="6">
    <source>
        <dbReference type="Proteomes" id="UP000321295"/>
    </source>
</evidence>
<reference evidence="3 5" key="1">
    <citation type="submission" date="2018-06" db="EMBL/GenBank/DDBJ databases">
        <authorList>
            <consortium name="Pathogen Informatics"/>
            <person name="Doyle S."/>
        </authorList>
    </citation>
    <scope>NUCLEOTIDE SEQUENCE [LARGE SCALE GENOMIC DNA]</scope>
    <source>
        <strain evidence="3 5">NCTC10767</strain>
    </source>
</reference>
<evidence type="ECO:0000313" key="1">
    <source>
        <dbReference type="EMBL" id="EFM8157458.1"/>
    </source>
</evidence>
<protein>
    <submittedName>
        <fullName evidence="1">Uncharacterized protein</fullName>
    </submittedName>
</protein>
<sequence length="72" mass="8268">MIQESTVIRFTANGRQYEVDESLIDQGMTRQDSRNSEMHHIRLINGSHFCATNMEEVRVLTATRNTGGKAWQ</sequence>
<dbReference type="EMBL" id="AATLZG010000078">
    <property type="protein sequence ID" value="EFM8157458.1"/>
    <property type="molecule type" value="Genomic_DNA"/>
</dbReference>
<dbReference type="Proteomes" id="UP000509796">
    <property type="component" value="Chromosome"/>
</dbReference>
<evidence type="ECO:0000313" key="4">
    <source>
        <dbReference type="EMBL" id="TXQ25965.1"/>
    </source>
</evidence>
<reference evidence="2" key="3">
    <citation type="journal article" date="2020" name="Int. J. Antimicrob. Agents">
        <title>Identification and characterisation of fosfomycin resistance in Escherichia coli urinary tract infection isolates from Australia.</title>
        <authorList>
            <person name="Mowlaboccus S."/>
            <person name="Daley D."/>
            <person name="Pang S."/>
            <person name="Gottlieb T."/>
            <person name="Merlino J."/>
            <person name="Nimmo G.R."/>
            <person name="George N."/>
            <person name="Korman T.M."/>
            <person name="Streitberg R."/>
            <person name="Robson J."/>
            <person name="Peachey G."/>
            <person name="Collignon P."/>
            <person name="Bradbury S."/>
            <person name="Colombi E."/>
            <person name="Ramsay J.P."/>
            <person name="Rogers B.A."/>
            <person name="Coombs G.W."/>
        </authorList>
    </citation>
    <scope>NUCLEOTIDE SEQUENCE</scope>
    <source>
        <strain evidence="2">EC2</strain>
    </source>
</reference>
<dbReference type="Proteomes" id="UP000321295">
    <property type="component" value="Unassembled WGS sequence"/>
</dbReference>
<dbReference type="AlphaFoldDB" id="A0A0A0GSP5"/>
<evidence type="ECO:0000313" key="7">
    <source>
        <dbReference type="Proteomes" id="UP000509796"/>
    </source>
</evidence>
<proteinExistence type="predicted"/>
<evidence type="ECO:0000313" key="5">
    <source>
        <dbReference type="Proteomes" id="UP000254647"/>
    </source>
</evidence>
<organism evidence="1 8">
    <name type="scientific">Escherichia coli</name>
    <dbReference type="NCBI Taxonomy" id="562"/>
    <lineage>
        <taxon>Bacteria</taxon>
        <taxon>Pseudomonadati</taxon>
        <taxon>Pseudomonadota</taxon>
        <taxon>Gammaproteobacteria</taxon>
        <taxon>Enterobacterales</taxon>
        <taxon>Enterobacteriaceae</taxon>
        <taxon>Escherichia</taxon>
    </lineage>
</organism>
<accession>A0A0A0GSP5</accession>
<evidence type="ECO:0000313" key="3">
    <source>
        <dbReference type="EMBL" id="STC88480.1"/>
    </source>
</evidence>
<dbReference type="EMBL" id="CP058571">
    <property type="protein sequence ID" value="QLG57248.1"/>
    <property type="molecule type" value="Genomic_DNA"/>
</dbReference>
<reference evidence="7" key="5">
    <citation type="submission" date="2020-06" db="EMBL/GenBank/DDBJ databases">
        <title>Identification and Characterisation of Fosfomycin Resistance in Escherichia coli Urinary Tract Infection Isolates from Australia.</title>
        <authorList>
            <person name="Mowlaboccus S."/>
            <person name="Daley D."/>
            <person name="Pang S."/>
            <person name="Gottlieb T."/>
            <person name="Nimmo G.R."/>
            <person name="George N."/>
            <person name="Korman T.M."/>
            <person name="Strietberg R."/>
            <person name="Robson J."/>
            <person name="Peachey G."/>
            <person name="Collignon P."/>
            <person name="Bradbury S."/>
            <person name="Colombi E."/>
            <person name="Ramsay J.P."/>
            <person name="Rogers B.A."/>
            <person name="Coombs G.W."/>
        </authorList>
    </citation>
    <scope>NUCLEOTIDE SEQUENCE [LARGE SCALE GENOMIC DNA]</scope>
    <source>
        <strain evidence="7">EC2</strain>
    </source>
</reference>
<evidence type="ECO:0000313" key="2">
    <source>
        <dbReference type="EMBL" id="QLG57248.1"/>
    </source>
</evidence>
<reference evidence="1 8" key="4">
    <citation type="submission" date="2020-02" db="EMBL/GenBank/DDBJ databases">
        <authorList>
            <consortium name="PulseNet: The National Subtyping Network for Foodborne Disease Surveillance"/>
            <person name="Tarr C.L."/>
            <person name="Trees E."/>
            <person name="Katz L.S."/>
            <person name="Carleton-Romer H.A."/>
            <person name="Stroika S."/>
            <person name="Kucerova Z."/>
            <person name="Roache K.F."/>
            <person name="Sabol A.L."/>
            <person name="Besser J."/>
            <person name="Gerner-Smidt P."/>
        </authorList>
    </citation>
    <scope>NUCLEOTIDE SEQUENCE [LARGE SCALE GENOMIC DNA]</scope>
    <source>
        <strain evidence="1 8">PNUSAE002719</strain>
    </source>
</reference>
<dbReference type="EMBL" id="UFXW01000004">
    <property type="protein sequence ID" value="STC88480.1"/>
    <property type="molecule type" value="Genomic_DNA"/>
</dbReference>